<dbReference type="RefSeq" id="WP_166145447.1">
    <property type="nucleotide sequence ID" value="NZ_JAANYN010000003.1"/>
</dbReference>
<sequence length="187" mass="21875">MLILITGLLSEAIWNYTLASGKENCLLYNILYVYLRPAVMLLLYSQLPYSCHLQKKVLPTIAVFLLLGLVISLYFQSIFTNIQSYTYLIGHGLVLFYSLIFFKDILVQSKFKDTNLLSLPYFWMATLVLFSFGESYIFFILTYYFPNLGTYGMGHVFQWVQFFGGMMYLSFGLSFYAPLIFNRRYSY</sequence>
<dbReference type="EMBL" id="JAANYN010000003">
    <property type="protein sequence ID" value="NHE56800.1"/>
    <property type="molecule type" value="Genomic_DNA"/>
</dbReference>
<evidence type="ECO:0000313" key="3">
    <source>
        <dbReference type="Proteomes" id="UP000649799"/>
    </source>
</evidence>
<dbReference type="Proteomes" id="UP000649799">
    <property type="component" value="Unassembled WGS sequence"/>
</dbReference>
<name>A0ABX0H5T8_9BACT</name>
<evidence type="ECO:0000256" key="1">
    <source>
        <dbReference type="SAM" id="Phobius"/>
    </source>
</evidence>
<proteinExistence type="predicted"/>
<feature type="transmembrane region" description="Helical" evidence="1">
    <location>
        <begin position="85"/>
        <end position="102"/>
    </location>
</feature>
<gene>
    <name evidence="2" type="ORF">G9Q97_08230</name>
</gene>
<keyword evidence="1" id="KW-0472">Membrane</keyword>
<keyword evidence="1" id="KW-0812">Transmembrane</keyword>
<keyword evidence="3" id="KW-1185">Reference proteome</keyword>
<feature type="transmembrane region" description="Helical" evidence="1">
    <location>
        <begin position="157"/>
        <end position="181"/>
    </location>
</feature>
<comment type="caution">
    <text evidence="2">The sequence shown here is derived from an EMBL/GenBank/DDBJ whole genome shotgun (WGS) entry which is preliminary data.</text>
</comment>
<feature type="transmembrane region" description="Helical" evidence="1">
    <location>
        <begin position="122"/>
        <end position="145"/>
    </location>
</feature>
<organism evidence="2 3">
    <name type="scientific">Cyclobacterium plantarum</name>
    <dbReference type="NCBI Taxonomy" id="2716263"/>
    <lineage>
        <taxon>Bacteria</taxon>
        <taxon>Pseudomonadati</taxon>
        <taxon>Bacteroidota</taxon>
        <taxon>Cytophagia</taxon>
        <taxon>Cytophagales</taxon>
        <taxon>Cyclobacteriaceae</taxon>
        <taxon>Cyclobacterium</taxon>
    </lineage>
</organism>
<protein>
    <submittedName>
        <fullName evidence="2">Uncharacterized protein</fullName>
    </submittedName>
</protein>
<accession>A0ABX0H5T8</accession>
<reference evidence="2 3" key="1">
    <citation type="submission" date="2020-03" db="EMBL/GenBank/DDBJ databases">
        <title>Cyclobacterium plantarum sp. nov., a marine bacterium isolated from a coastal-marine wetland.</title>
        <authorList>
            <person name="Sanchez-Porro C."/>
            <person name="Ventosa A."/>
            <person name="Amoozegar M."/>
        </authorList>
    </citation>
    <scope>NUCLEOTIDE SEQUENCE [LARGE SCALE GENOMIC DNA]</scope>
    <source>
        <strain evidence="2 3">GBPx2</strain>
    </source>
</reference>
<keyword evidence="1" id="KW-1133">Transmembrane helix</keyword>
<evidence type="ECO:0000313" key="2">
    <source>
        <dbReference type="EMBL" id="NHE56800.1"/>
    </source>
</evidence>
<feature type="transmembrane region" description="Helical" evidence="1">
    <location>
        <begin position="57"/>
        <end position="79"/>
    </location>
</feature>
<feature type="transmembrane region" description="Helical" evidence="1">
    <location>
        <begin position="26"/>
        <end position="45"/>
    </location>
</feature>